<name>A0A2C5YUQ2_9HYPO</name>
<sequence length="156" mass="17042">MKCAIILAAAVAAMASALPSGNKPLLPWVSDEERFLPHECGPFGYDEKTCGTLIYCDAFESAIFNKPTGYANTQQCLDAHEPAPILPWVAAPNVFRPSSCQVGLISAECPFVCGLFGTFNDKLCGTKRYCEAFDKVKPKPLGYKNTEECFRAHRAL</sequence>
<feature type="chain" id="PRO_5013378936" description="Chitin-binding type-2 domain-containing protein" evidence="1">
    <location>
        <begin position="18"/>
        <end position="156"/>
    </location>
</feature>
<gene>
    <name evidence="2" type="ORF">CDD82_7762</name>
</gene>
<keyword evidence="1" id="KW-0732">Signal</keyword>
<comment type="caution">
    <text evidence="2">The sequence shown here is derived from an EMBL/GenBank/DDBJ whole genome shotgun (WGS) entry which is preliminary data.</text>
</comment>
<dbReference type="Proteomes" id="UP000224854">
    <property type="component" value="Unassembled WGS sequence"/>
</dbReference>
<dbReference type="AlphaFoldDB" id="A0A2C5YUQ2"/>
<keyword evidence="3" id="KW-1185">Reference proteome</keyword>
<evidence type="ECO:0000313" key="3">
    <source>
        <dbReference type="Proteomes" id="UP000224854"/>
    </source>
</evidence>
<dbReference type="OrthoDB" id="4941312at2759"/>
<evidence type="ECO:0000313" key="2">
    <source>
        <dbReference type="EMBL" id="PHH81828.1"/>
    </source>
</evidence>
<reference evidence="2 3" key="1">
    <citation type="submission" date="2017-06" db="EMBL/GenBank/DDBJ databases">
        <title>Ant-infecting Ophiocordyceps genomes reveal a high diversity of potential behavioral manipulation genes and a possible major role for enterotoxins.</title>
        <authorList>
            <person name="De Bekker C."/>
            <person name="Evans H.C."/>
            <person name="Brachmann A."/>
            <person name="Hughes D.P."/>
        </authorList>
    </citation>
    <scope>NUCLEOTIDE SEQUENCE [LARGE SCALE GENOMIC DNA]</scope>
    <source>
        <strain evidence="2 3">1348a</strain>
    </source>
</reference>
<organism evidence="2 3">
    <name type="scientific">Ophiocordyceps australis</name>
    <dbReference type="NCBI Taxonomy" id="1399860"/>
    <lineage>
        <taxon>Eukaryota</taxon>
        <taxon>Fungi</taxon>
        <taxon>Dikarya</taxon>
        <taxon>Ascomycota</taxon>
        <taxon>Pezizomycotina</taxon>
        <taxon>Sordariomycetes</taxon>
        <taxon>Hypocreomycetidae</taxon>
        <taxon>Hypocreales</taxon>
        <taxon>Ophiocordycipitaceae</taxon>
        <taxon>Ophiocordyceps</taxon>
    </lineage>
</organism>
<feature type="signal peptide" evidence="1">
    <location>
        <begin position="1"/>
        <end position="17"/>
    </location>
</feature>
<protein>
    <recommendedName>
        <fullName evidence="4">Chitin-binding type-2 domain-containing protein</fullName>
    </recommendedName>
</protein>
<proteinExistence type="predicted"/>
<evidence type="ECO:0008006" key="4">
    <source>
        <dbReference type="Google" id="ProtNLM"/>
    </source>
</evidence>
<dbReference type="EMBL" id="NJEU01000094">
    <property type="protein sequence ID" value="PHH81828.1"/>
    <property type="molecule type" value="Genomic_DNA"/>
</dbReference>
<accession>A0A2C5YUQ2</accession>
<evidence type="ECO:0000256" key="1">
    <source>
        <dbReference type="SAM" id="SignalP"/>
    </source>
</evidence>